<dbReference type="Proteomes" id="UP000248745">
    <property type="component" value="Unassembled WGS sequence"/>
</dbReference>
<keyword evidence="2" id="KW-1185">Reference proteome</keyword>
<reference evidence="1 2" key="1">
    <citation type="submission" date="2018-06" db="EMBL/GenBank/DDBJ databases">
        <title>Mucibacter soli gen. nov., sp. nov., a new member of the family Chitinophagaceae producing mucin.</title>
        <authorList>
            <person name="Kim M.-K."/>
            <person name="Park S."/>
            <person name="Kim T.-S."/>
            <person name="Joung Y."/>
            <person name="Han J.-H."/>
            <person name="Kim S.B."/>
        </authorList>
    </citation>
    <scope>NUCLEOTIDE SEQUENCE [LARGE SCALE GENOMIC DNA]</scope>
    <source>
        <strain evidence="1 2">R1-15</strain>
    </source>
</reference>
<name>A0A2W2AV90_9BACT</name>
<proteinExistence type="predicted"/>
<organism evidence="1 2">
    <name type="scientific">Taibaiella soli</name>
    <dbReference type="NCBI Taxonomy" id="1649169"/>
    <lineage>
        <taxon>Bacteria</taxon>
        <taxon>Pseudomonadati</taxon>
        <taxon>Bacteroidota</taxon>
        <taxon>Chitinophagia</taxon>
        <taxon>Chitinophagales</taxon>
        <taxon>Chitinophagaceae</taxon>
        <taxon>Taibaiella</taxon>
    </lineage>
</organism>
<accession>A0A2W2AV90</accession>
<evidence type="ECO:0000313" key="1">
    <source>
        <dbReference type="EMBL" id="PZF71608.1"/>
    </source>
</evidence>
<comment type="caution">
    <text evidence="1">The sequence shown here is derived from an EMBL/GenBank/DDBJ whole genome shotgun (WGS) entry which is preliminary data.</text>
</comment>
<evidence type="ECO:0000313" key="2">
    <source>
        <dbReference type="Proteomes" id="UP000248745"/>
    </source>
</evidence>
<dbReference type="RefSeq" id="WP_110999982.1">
    <property type="nucleotide sequence ID" value="NZ_QKTW01000022.1"/>
</dbReference>
<dbReference type="AlphaFoldDB" id="A0A2W2AV90"/>
<dbReference type="OrthoDB" id="9991768at2"/>
<dbReference type="EMBL" id="QKTW01000022">
    <property type="protein sequence ID" value="PZF71608.1"/>
    <property type="molecule type" value="Genomic_DNA"/>
</dbReference>
<protein>
    <submittedName>
        <fullName evidence="1">Uncharacterized protein</fullName>
    </submittedName>
</protein>
<gene>
    <name evidence="1" type="ORF">DN068_16165</name>
</gene>
<sequence length="90" mass="10418">MKPINRTDMIAYLEFCNLQNKYKEIYTDLELRYLECGCFKCRLKLISFGLELSSLNALVNHLEEKLAPGIEDILQTLNINYNIVDGQTSI</sequence>